<evidence type="ECO:0000313" key="2">
    <source>
        <dbReference type="EMBL" id="KAL2492225.1"/>
    </source>
</evidence>
<comment type="caution">
    <text evidence="2">The sequence shown here is derived from an EMBL/GenBank/DDBJ whole genome shotgun (WGS) entry which is preliminary data.</text>
</comment>
<accession>A0ABD1RUW6</accession>
<dbReference type="AlphaFoldDB" id="A0ABD1RUW6"/>
<protein>
    <submittedName>
        <fullName evidence="2">Uncharacterized protein</fullName>
    </submittedName>
</protein>
<feature type="region of interest" description="Disordered" evidence="1">
    <location>
        <begin position="1"/>
        <end position="30"/>
    </location>
</feature>
<organism evidence="2 3">
    <name type="scientific">Abeliophyllum distichum</name>
    <dbReference type="NCBI Taxonomy" id="126358"/>
    <lineage>
        <taxon>Eukaryota</taxon>
        <taxon>Viridiplantae</taxon>
        <taxon>Streptophyta</taxon>
        <taxon>Embryophyta</taxon>
        <taxon>Tracheophyta</taxon>
        <taxon>Spermatophyta</taxon>
        <taxon>Magnoliopsida</taxon>
        <taxon>eudicotyledons</taxon>
        <taxon>Gunneridae</taxon>
        <taxon>Pentapetalae</taxon>
        <taxon>asterids</taxon>
        <taxon>lamiids</taxon>
        <taxon>Lamiales</taxon>
        <taxon>Oleaceae</taxon>
        <taxon>Forsythieae</taxon>
        <taxon>Abeliophyllum</taxon>
    </lineage>
</organism>
<evidence type="ECO:0000256" key="1">
    <source>
        <dbReference type="SAM" id="MobiDB-lite"/>
    </source>
</evidence>
<dbReference type="EMBL" id="JBFOLK010000008">
    <property type="protein sequence ID" value="KAL2492225.1"/>
    <property type="molecule type" value="Genomic_DNA"/>
</dbReference>
<name>A0ABD1RUW6_9LAMI</name>
<dbReference type="Proteomes" id="UP001604336">
    <property type="component" value="Unassembled WGS sequence"/>
</dbReference>
<proteinExistence type="predicted"/>
<reference evidence="3" key="1">
    <citation type="submission" date="2024-07" db="EMBL/GenBank/DDBJ databases">
        <title>Two chromosome-level genome assemblies of Korean endemic species Abeliophyllum distichum and Forsythia ovata (Oleaceae).</title>
        <authorList>
            <person name="Jang H."/>
        </authorList>
    </citation>
    <scope>NUCLEOTIDE SEQUENCE [LARGE SCALE GENOMIC DNA]</scope>
</reference>
<sequence length="106" mass="12303">MSRRKSASVNANAYSHNENGKDPKKNDCVDDNSFSIGTEASKFDMAGVARNLKEDARRKHHKKKVTEYYWSPIHHFVDDFKVLFLGYLSVQCLRFWLNMISTNELC</sequence>
<feature type="compositionally biased region" description="Polar residues" evidence="1">
    <location>
        <begin position="7"/>
        <end position="17"/>
    </location>
</feature>
<feature type="compositionally biased region" description="Basic and acidic residues" evidence="1">
    <location>
        <begin position="18"/>
        <end position="28"/>
    </location>
</feature>
<keyword evidence="3" id="KW-1185">Reference proteome</keyword>
<evidence type="ECO:0000313" key="3">
    <source>
        <dbReference type="Proteomes" id="UP001604336"/>
    </source>
</evidence>
<gene>
    <name evidence="2" type="ORF">Adt_27853</name>
</gene>